<dbReference type="GO" id="GO:0003677">
    <property type="term" value="F:DNA binding"/>
    <property type="evidence" value="ECO:0007669"/>
    <property type="project" value="InterPro"/>
</dbReference>
<gene>
    <name evidence="7" type="ORF">CEV31_4107</name>
</gene>
<dbReference type="Pfam" id="PF08281">
    <property type="entry name" value="Sigma70_r4_2"/>
    <property type="match status" value="1"/>
</dbReference>
<dbReference type="PANTHER" id="PTHR43133:SF63">
    <property type="entry name" value="RNA POLYMERASE SIGMA FACTOR FECI-RELATED"/>
    <property type="match status" value="1"/>
</dbReference>
<evidence type="ECO:0000256" key="1">
    <source>
        <dbReference type="ARBA" id="ARBA00010641"/>
    </source>
</evidence>
<keyword evidence="8" id="KW-1185">Reference proteome</keyword>
<dbReference type="AlphaFoldDB" id="A0A256EYJ1"/>
<keyword evidence="4" id="KW-0804">Transcription</keyword>
<dbReference type="InterPro" id="IPR013325">
    <property type="entry name" value="RNA_pol_sigma_r2"/>
</dbReference>
<dbReference type="GO" id="GO:0006352">
    <property type="term" value="P:DNA-templated transcription initiation"/>
    <property type="evidence" value="ECO:0007669"/>
    <property type="project" value="InterPro"/>
</dbReference>
<protein>
    <submittedName>
        <fullName evidence="7">RNA polymerase sigma factor, sigma-70 family protein</fullName>
    </submittedName>
</protein>
<dbReference type="InterPro" id="IPR036388">
    <property type="entry name" value="WH-like_DNA-bd_sf"/>
</dbReference>
<comment type="caution">
    <text evidence="7">The sequence shown here is derived from an EMBL/GenBank/DDBJ whole genome shotgun (WGS) entry which is preliminary data.</text>
</comment>
<organism evidence="7 8">
    <name type="scientific">Brucella thiophenivorans</name>
    <dbReference type="NCBI Taxonomy" id="571255"/>
    <lineage>
        <taxon>Bacteria</taxon>
        <taxon>Pseudomonadati</taxon>
        <taxon>Pseudomonadota</taxon>
        <taxon>Alphaproteobacteria</taxon>
        <taxon>Hyphomicrobiales</taxon>
        <taxon>Brucellaceae</taxon>
        <taxon>Brucella/Ochrobactrum group</taxon>
        <taxon>Brucella</taxon>
    </lineage>
</organism>
<accession>A0A256EYJ1</accession>
<dbReference type="InterPro" id="IPR014284">
    <property type="entry name" value="RNA_pol_sigma-70_dom"/>
</dbReference>
<feature type="domain" description="RNA polymerase sigma-70 region 2" evidence="5">
    <location>
        <begin position="38"/>
        <end position="103"/>
    </location>
</feature>
<name>A0A256EYJ1_9HYPH</name>
<dbReference type="Gene3D" id="1.10.10.10">
    <property type="entry name" value="Winged helix-like DNA-binding domain superfamily/Winged helix DNA-binding domain"/>
    <property type="match status" value="1"/>
</dbReference>
<dbReference type="PANTHER" id="PTHR43133">
    <property type="entry name" value="RNA POLYMERASE ECF-TYPE SIGMA FACTO"/>
    <property type="match status" value="1"/>
</dbReference>
<dbReference type="GO" id="GO:0016987">
    <property type="term" value="F:sigma factor activity"/>
    <property type="evidence" value="ECO:0007669"/>
    <property type="project" value="UniProtKB-KW"/>
</dbReference>
<keyword evidence="3" id="KW-0731">Sigma factor</keyword>
<dbReference type="InterPro" id="IPR039425">
    <property type="entry name" value="RNA_pol_sigma-70-like"/>
</dbReference>
<dbReference type="InterPro" id="IPR007627">
    <property type="entry name" value="RNA_pol_sigma70_r2"/>
</dbReference>
<sequence>MELWCRHTNPVPALNQSEKSNLPPAFPLRDIADIDTAIADYYDELCRAVRRRGHTSSNANEIVHDLYVRLKDRRTDLQGKSSLRAFLTRAAINLGLDRFRRERLEAKIFSGTGEEAANISGEAINPDIALDMPQRLHCLRDAIMELPFRQRRIFIASRIGNLPPDDIAIRFGITRNMVDRHLRKALIHCLYRLDELDQA</sequence>
<dbReference type="SUPFAM" id="SSF88659">
    <property type="entry name" value="Sigma3 and sigma4 domains of RNA polymerase sigma factors"/>
    <property type="match status" value="1"/>
</dbReference>
<evidence type="ECO:0000313" key="8">
    <source>
        <dbReference type="Proteomes" id="UP000215590"/>
    </source>
</evidence>
<evidence type="ECO:0000256" key="4">
    <source>
        <dbReference type="ARBA" id="ARBA00023163"/>
    </source>
</evidence>
<evidence type="ECO:0000256" key="2">
    <source>
        <dbReference type="ARBA" id="ARBA00023015"/>
    </source>
</evidence>
<reference evidence="7 8" key="1">
    <citation type="submission" date="2017-07" db="EMBL/GenBank/DDBJ databases">
        <title>Phylogenetic study on the rhizospheric bacterium Ochrobactrum sp. A44.</title>
        <authorList>
            <person name="Krzyzanowska D.M."/>
            <person name="Ossowicki A."/>
            <person name="Rajewska M."/>
            <person name="Maciag T."/>
            <person name="Kaczynski Z."/>
            <person name="Czerwicka M."/>
            <person name="Jafra S."/>
        </authorList>
    </citation>
    <scope>NUCLEOTIDE SEQUENCE [LARGE SCALE GENOMIC DNA]</scope>
    <source>
        <strain evidence="7 8">DSM 7216</strain>
    </source>
</reference>
<dbReference type="NCBIfam" id="TIGR02937">
    <property type="entry name" value="sigma70-ECF"/>
    <property type="match status" value="1"/>
</dbReference>
<keyword evidence="2" id="KW-0805">Transcription regulation</keyword>
<dbReference type="Proteomes" id="UP000215590">
    <property type="component" value="Unassembled WGS sequence"/>
</dbReference>
<feature type="domain" description="RNA polymerase sigma factor 70 region 4 type 2" evidence="6">
    <location>
        <begin position="137"/>
        <end position="189"/>
    </location>
</feature>
<dbReference type="EMBL" id="NNRJ01000074">
    <property type="protein sequence ID" value="OYR07684.1"/>
    <property type="molecule type" value="Genomic_DNA"/>
</dbReference>
<evidence type="ECO:0000313" key="7">
    <source>
        <dbReference type="EMBL" id="OYR07684.1"/>
    </source>
</evidence>
<evidence type="ECO:0000259" key="6">
    <source>
        <dbReference type="Pfam" id="PF08281"/>
    </source>
</evidence>
<evidence type="ECO:0000259" key="5">
    <source>
        <dbReference type="Pfam" id="PF04542"/>
    </source>
</evidence>
<dbReference type="SUPFAM" id="SSF88946">
    <property type="entry name" value="Sigma2 domain of RNA polymerase sigma factors"/>
    <property type="match status" value="1"/>
</dbReference>
<dbReference type="Pfam" id="PF04542">
    <property type="entry name" value="Sigma70_r2"/>
    <property type="match status" value="1"/>
</dbReference>
<proteinExistence type="inferred from homology"/>
<dbReference type="Gene3D" id="1.10.1740.10">
    <property type="match status" value="1"/>
</dbReference>
<dbReference type="InterPro" id="IPR013249">
    <property type="entry name" value="RNA_pol_sigma70_r4_t2"/>
</dbReference>
<comment type="similarity">
    <text evidence="1">Belongs to the sigma-70 factor family. ECF subfamily.</text>
</comment>
<dbReference type="InterPro" id="IPR013324">
    <property type="entry name" value="RNA_pol_sigma_r3/r4-like"/>
</dbReference>
<evidence type="ECO:0000256" key="3">
    <source>
        <dbReference type="ARBA" id="ARBA00023082"/>
    </source>
</evidence>